<evidence type="ECO:0000256" key="1">
    <source>
        <dbReference type="SAM" id="MobiDB-lite"/>
    </source>
</evidence>
<dbReference type="WBParaSite" id="SCUD_0000663401-mRNA-1">
    <property type="protein sequence ID" value="SCUD_0000663401-mRNA-1"/>
    <property type="gene ID" value="SCUD_0000663401"/>
</dbReference>
<feature type="region of interest" description="Disordered" evidence="1">
    <location>
        <begin position="66"/>
        <end position="92"/>
    </location>
</feature>
<evidence type="ECO:0000313" key="3">
    <source>
        <dbReference type="Proteomes" id="UP000279833"/>
    </source>
</evidence>
<gene>
    <name evidence="2" type="ORF">SCUD_LOCUS6634</name>
</gene>
<evidence type="ECO:0000313" key="2">
    <source>
        <dbReference type="EMBL" id="VDP05915.1"/>
    </source>
</evidence>
<protein>
    <submittedName>
        <fullName evidence="4">Reverse transcriptase domain-containing protein</fullName>
    </submittedName>
</protein>
<proteinExistence type="predicted"/>
<dbReference type="EMBL" id="UZAK01015734">
    <property type="protein sequence ID" value="VDP05915.1"/>
    <property type="molecule type" value="Genomic_DNA"/>
</dbReference>
<name>A0A183JV91_9TREM</name>
<sequence length="92" mass="10367">MYKGPDNYSKISFKIKNVRENCDTTKTLAGKYSRPKRLVDNKEEEPVNVCQDYQNIEAGLFGELLNRPMPPNSPEIETAHTDPPSGILSPTK</sequence>
<accession>A0A183JV91</accession>
<evidence type="ECO:0000313" key="4">
    <source>
        <dbReference type="WBParaSite" id="SCUD_0000663401-mRNA-1"/>
    </source>
</evidence>
<organism evidence="4">
    <name type="scientific">Schistosoma curassoni</name>
    <dbReference type="NCBI Taxonomy" id="6186"/>
    <lineage>
        <taxon>Eukaryota</taxon>
        <taxon>Metazoa</taxon>
        <taxon>Spiralia</taxon>
        <taxon>Lophotrochozoa</taxon>
        <taxon>Platyhelminthes</taxon>
        <taxon>Trematoda</taxon>
        <taxon>Digenea</taxon>
        <taxon>Strigeidida</taxon>
        <taxon>Schistosomatoidea</taxon>
        <taxon>Schistosomatidae</taxon>
        <taxon>Schistosoma</taxon>
    </lineage>
</organism>
<reference evidence="2 3" key="2">
    <citation type="submission" date="2018-11" db="EMBL/GenBank/DDBJ databases">
        <authorList>
            <consortium name="Pathogen Informatics"/>
        </authorList>
    </citation>
    <scope>NUCLEOTIDE SEQUENCE [LARGE SCALE GENOMIC DNA]</scope>
    <source>
        <strain evidence="2">Dakar</strain>
        <strain evidence="3">Dakar, Senegal</strain>
    </source>
</reference>
<keyword evidence="3" id="KW-1185">Reference proteome</keyword>
<reference evidence="4" key="1">
    <citation type="submission" date="2016-06" db="UniProtKB">
        <authorList>
            <consortium name="WormBaseParasite"/>
        </authorList>
    </citation>
    <scope>IDENTIFICATION</scope>
</reference>
<dbReference type="AlphaFoldDB" id="A0A183JV91"/>
<dbReference type="Proteomes" id="UP000279833">
    <property type="component" value="Unassembled WGS sequence"/>
</dbReference>